<dbReference type="InterPro" id="IPR000700">
    <property type="entry name" value="PAS-assoc_C"/>
</dbReference>
<dbReference type="FunFam" id="1.10.287.130:FF:000002">
    <property type="entry name" value="Two-component osmosensing histidine kinase"/>
    <property type="match status" value="1"/>
</dbReference>
<dbReference type="SMART" id="SM00448">
    <property type="entry name" value="REC"/>
    <property type="match status" value="1"/>
</dbReference>
<dbReference type="PANTHER" id="PTHR43047">
    <property type="entry name" value="TWO-COMPONENT HISTIDINE PROTEIN KINASE"/>
    <property type="match status" value="1"/>
</dbReference>
<evidence type="ECO:0000256" key="12">
    <source>
        <dbReference type="ARBA" id="ARBA00023136"/>
    </source>
</evidence>
<keyword evidence="11" id="KW-0902">Two-component regulatory system</keyword>
<dbReference type="SMART" id="SM00388">
    <property type="entry name" value="HisKA"/>
    <property type="match status" value="1"/>
</dbReference>
<dbReference type="Pfam" id="PF02518">
    <property type="entry name" value="HATPase_c"/>
    <property type="match status" value="1"/>
</dbReference>
<evidence type="ECO:0000256" key="13">
    <source>
        <dbReference type="PROSITE-ProRule" id="PRU00169"/>
    </source>
</evidence>
<dbReference type="RefSeq" id="WP_206292584.1">
    <property type="nucleotide sequence ID" value="NZ_CP063458.1"/>
</dbReference>
<dbReference type="GO" id="GO:0016020">
    <property type="term" value="C:membrane"/>
    <property type="evidence" value="ECO:0007669"/>
    <property type="project" value="UniProtKB-SubCell"/>
</dbReference>
<proteinExistence type="predicted"/>
<dbReference type="Pfam" id="PF03924">
    <property type="entry name" value="CHASE"/>
    <property type="match status" value="1"/>
</dbReference>
<organism evidence="20 21">
    <name type="scientific">Humisphaera borealis</name>
    <dbReference type="NCBI Taxonomy" id="2807512"/>
    <lineage>
        <taxon>Bacteria</taxon>
        <taxon>Pseudomonadati</taxon>
        <taxon>Planctomycetota</taxon>
        <taxon>Phycisphaerae</taxon>
        <taxon>Tepidisphaerales</taxon>
        <taxon>Tepidisphaeraceae</taxon>
        <taxon>Humisphaera</taxon>
    </lineage>
</organism>
<dbReference type="Proteomes" id="UP000593765">
    <property type="component" value="Chromosome"/>
</dbReference>
<feature type="domain" description="PAC" evidence="18">
    <location>
        <begin position="454"/>
        <end position="506"/>
    </location>
</feature>
<dbReference type="NCBIfam" id="TIGR00229">
    <property type="entry name" value="sensory_box"/>
    <property type="match status" value="1"/>
</dbReference>
<feature type="modified residue" description="4-aspartylphosphate" evidence="13">
    <location>
        <position position="845"/>
    </location>
</feature>
<dbReference type="KEGG" id="hbs:IPV69_25655"/>
<dbReference type="SUPFAM" id="SSF55874">
    <property type="entry name" value="ATPase domain of HSP90 chaperone/DNA topoisomerase II/histidine kinase"/>
    <property type="match status" value="1"/>
</dbReference>
<dbReference type="SMART" id="SM00091">
    <property type="entry name" value="PAS"/>
    <property type="match status" value="1"/>
</dbReference>
<dbReference type="CDD" id="cd00130">
    <property type="entry name" value="PAS"/>
    <property type="match status" value="1"/>
</dbReference>
<dbReference type="Pfam" id="PF00512">
    <property type="entry name" value="HisKA"/>
    <property type="match status" value="1"/>
</dbReference>
<dbReference type="InterPro" id="IPR042240">
    <property type="entry name" value="CHASE_sf"/>
</dbReference>
<keyword evidence="5" id="KW-0808">Transferase</keyword>
<comment type="subcellular location">
    <subcellularLocation>
        <location evidence="2">Membrane</location>
    </subcellularLocation>
</comment>
<dbReference type="PANTHER" id="PTHR43047:SF64">
    <property type="entry name" value="HISTIDINE KINASE CONTAINING CHEY-HOMOLOGOUS RECEIVER DOMAIN AND PAS DOMAIN-RELATED"/>
    <property type="match status" value="1"/>
</dbReference>
<dbReference type="InterPro" id="IPR001610">
    <property type="entry name" value="PAC"/>
</dbReference>
<dbReference type="PRINTS" id="PR00344">
    <property type="entry name" value="BCTRLSENSOR"/>
</dbReference>
<dbReference type="InterPro" id="IPR011006">
    <property type="entry name" value="CheY-like_superfamily"/>
</dbReference>
<evidence type="ECO:0000256" key="8">
    <source>
        <dbReference type="ARBA" id="ARBA00022777"/>
    </source>
</evidence>
<feature type="transmembrane region" description="Helical" evidence="14">
    <location>
        <begin position="20"/>
        <end position="40"/>
    </location>
</feature>
<dbReference type="Pfam" id="PF00072">
    <property type="entry name" value="Response_reg"/>
    <property type="match status" value="1"/>
</dbReference>
<keyword evidence="6 14" id="KW-0812">Transmembrane</keyword>
<dbReference type="InterPro" id="IPR000014">
    <property type="entry name" value="PAS"/>
</dbReference>
<dbReference type="PROSITE" id="PS50112">
    <property type="entry name" value="PAS"/>
    <property type="match status" value="1"/>
</dbReference>
<dbReference type="InterPro" id="IPR001789">
    <property type="entry name" value="Sig_transdc_resp-reg_receiver"/>
</dbReference>
<keyword evidence="7" id="KW-0547">Nucleotide-binding</keyword>
<evidence type="ECO:0000259" key="18">
    <source>
        <dbReference type="PROSITE" id="PS50113"/>
    </source>
</evidence>
<dbReference type="InterPro" id="IPR036097">
    <property type="entry name" value="HisK_dim/P_sf"/>
</dbReference>
<evidence type="ECO:0000256" key="10">
    <source>
        <dbReference type="ARBA" id="ARBA00022989"/>
    </source>
</evidence>
<dbReference type="InterPro" id="IPR003661">
    <property type="entry name" value="HisK_dim/P_dom"/>
</dbReference>
<keyword evidence="4 13" id="KW-0597">Phosphoprotein</keyword>
<keyword evidence="10 14" id="KW-1133">Transmembrane helix</keyword>
<evidence type="ECO:0000256" key="4">
    <source>
        <dbReference type="ARBA" id="ARBA00022553"/>
    </source>
</evidence>
<reference evidence="20 21" key="1">
    <citation type="submission" date="2020-10" db="EMBL/GenBank/DDBJ databases">
        <title>Wide distribution of Phycisphaera-like planctomycetes from WD2101 soil group in peatlands and genome analysis of the first cultivated representative.</title>
        <authorList>
            <person name="Dedysh S.N."/>
            <person name="Beletsky A.V."/>
            <person name="Ivanova A."/>
            <person name="Kulichevskaya I.S."/>
            <person name="Suzina N.E."/>
            <person name="Philippov D.A."/>
            <person name="Rakitin A.L."/>
            <person name="Mardanov A.V."/>
            <person name="Ravin N.V."/>
        </authorList>
    </citation>
    <scope>NUCLEOTIDE SEQUENCE [LARGE SCALE GENOMIC DNA]</scope>
    <source>
        <strain evidence="20 21">M1803</strain>
    </source>
</reference>
<evidence type="ECO:0000259" key="19">
    <source>
        <dbReference type="PROSITE" id="PS50839"/>
    </source>
</evidence>
<evidence type="ECO:0000256" key="9">
    <source>
        <dbReference type="ARBA" id="ARBA00022840"/>
    </source>
</evidence>
<dbReference type="Gene3D" id="3.30.565.10">
    <property type="entry name" value="Histidine kinase-like ATPase, C-terminal domain"/>
    <property type="match status" value="1"/>
</dbReference>
<evidence type="ECO:0000256" key="2">
    <source>
        <dbReference type="ARBA" id="ARBA00004370"/>
    </source>
</evidence>
<dbReference type="CDD" id="cd17546">
    <property type="entry name" value="REC_hyHK_CKI1_RcsC-like"/>
    <property type="match status" value="1"/>
</dbReference>
<dbReference type="InterPro" id="IPR013655">
    <property type="entry name" value="PAS_fold_3"/>
</dbReference>
<evidence type="ECO:0000256" key="11">
    <source>
        <dbReference type="ARBA" id="ARBA00023012"/>
    </source>
</evidence>
<dbReference type="Pfam" id="PF08447">
    <property type="entry name" value="PAS_3"/>
    <property type="match status" value="1"/>
</dbReference>
<dbReference type="InterPro" id="IPR005467">
    <property type="entry name" value="His_kinase_dom"/>
</dbReference>
<dbReference type="CDD" id="cd00082">
    <property type="entry name" value="HisKA"/>
    <property type="match status" value="1"/>
</dbReference>
<feature type="domain" description="Histidine kinase" evidence="15">
    <location>
        <begin position="556"/>
        <end position="774"/>
    </location>
</feature>
<dbReference type="EMBL" id="CP063458">
    <property type="protein sequence ID" value="QOV89537.1"/>
    <property type="molecule type" value="Genomic_DNA"/>
</dbReference>
<dbReference type="Gene3D" id="3.30.450.350">
    <property type="entry name" value="CHASE domain"/>
    <property type="match status" value="1"/>
</dbReference>
<evidence type="ECO:0000259" key="15">
    <source>
        <dbReference type="PROSITE" id="PS50109"/>
    </source>
</evidence>
<evidence type="ECO:0000256" key="3">
    <source>
        <dbReference type="ARBA" id="ARBA00012438"/>
    </source>
</evidence>
<evidence type="ECO:0000313" key="21">
    <source>
        <dbReference type="Proteomes" id="UP000593765"/>
    </source>
</evidence>
<dbReference type="GO" id="GO:0005524">
    <property type="term" value="F:ATP binding"/>
    <property type="evidence" value="ECO:0007669"/>
    <property type="project" value="UniProtKB-KW"/>
</dbReference>
<dbReference type="SMART" id="SM00387">
    <property type="entry name" value="HATPase_c"/>
    <property type="match status" value="1"/>
</dbReference>
<dbReference type="PROSITE" id="PS50839">
    <property type="entry name" value="CHASE"/>
    <property type="match status" value="1"/>
</dbReference>
<dbReference type="InterPro" id="IPR006189">
    <property type="entry name" value="CHASE_dom"/>
</dbReference>
<dbReference type="InterPro" id="IPR035965">
    <property type="entry name" value="PAS-like_dom_sf"/>
</dbReference>
<gene>
    <name evidence="20" type="ORF">IPV69_25655</name>
</gene>
<dbReference type="Gene3D" id="3.30.450.20">
    <property type="entry name" value="PAS domain"/>
    <property type="match status" value="1"/>
</dbReference>
<dbReference type="PROSITE" id="PS50113">
    <property type="entry name" value="PAC"/>
    <property type="match status" value="1"/>
</dbReference>
<keyword evidence="8" id="KW-0418">Kinase</keyword>
<dbReference type="InterPro" id="IPR036890">
    <property type="entry name" value="HATPase_C_sf"/>
</dbReference>
<dbReference type="EC" id="2.7.13.3" evidence="3"/>
<evidence type="ECO:0000256" key="14">
    <source>
        <dbReference type="SAM" id="Phobius"/>
    </source>
</evidence>
<dbReference type="GO" id="GO:0000155">
    <property type="term" value="F:phosphorelay sensor kinase activity"/>
    <property type="evidence" value="ECO:0007669"/>
    <property type="project" value="InterPro"/>
</dbReference>
<dbReference type="CDD" id="cd16922">
    <property type="entry name" value="HATPase_EvgS-ArcB-TorS-like"/>
    <property type="match status" value="1"/>
</dbReference>
<dbReference type="SMART" id="SM00086">
    <property type="entry name" value="PAC"/>
    <property type="match status" value="1"/>
</dbReference>
<dbReference type="Gene3D" id="3.40.50.2300">
    <property type="match status" value="1"/>
</dbReference>
<evidence type="ECO:0000259" key="17">
    <source>
        <dbReference type="PROSITE" id="PS50112"/>
    </source>
</evidence>
<name>A0A7M2WVG0_9BACT</name>
<evidence type="ECO:0000256" key="5">
    <source>
        <dbReference type="ARBA" id="ARBA00022679"/>
    </source>
</evidence>
<dbReference type="SUPFAM" id="SSF52172">
    <property type="entry name" value="CheY-like"/>
    <property type="match status" value="1"/>
</dbReference>
<dbReference type="PROSITE" id="PS50109">
    <property type="entry name" value="HIS_KIN"/>
    <property type="match status" value="1"/>
</dbReference>
<evidence type="ECO:0000256" key="6">
    <source>
        <dbReference type="ARBA" id="ARBA00022692"/>
    </source>
</evidence>
<feature type="domain" description="PAS" evidence="17">
    <location>
        <begin position="379"/>
        <end position="419"/>
    </location>
</feature>
<sequence>MSARNSTERKDQIAATGSTAGRVFVALVFVGGVFFSATLWNTIDQWERQSLQTEIHARAAARARLLDASVRQSMDVLYGISSLMASRSVGSALPSAADGVQRTDPQVTRGEFRAFVAQALSRQPELQAIGWTPVVPQSRRVEFESEARRDGLENFEFRELNAAGTPIRAPERSEYLPVYYLEPQADNAPALGFELDSDPVRMSALKAAAATGQPTATAPIQLVQKPRQGIGFVVYLPVYRNHNLDPTKQSIGLAGYASAVFRIEHLIAPVERGLAEDGLILSIADHSADGQRLYGSDSPGFSANVIGVAPVSLAGRQWSLSLRPTSAFIARHRHKESLVVLASGIIISLLLSCYISAGLRRRAVIEQSVHERTRQLQLAEAKARSIFEHAVEGMFQTTVEGTYLSANPALARIYGYDSDTELTANLADVADQLYVNPRRRREFVNCVLRDGVVMDFESQVRRKDGRVIWIAENARVVRDEAGRVLYFEGSVVDITDRKHAEKLLREDREALEARVRERTTELDQAVQALQGEVAERTRAQSAAAAASQAKSRFLANISHEIRTPMNAILGYAQLLGGDANLTAAQREAMGTILASGRHLLDLIDDVLDLSKIEAGRAEVNASAFALPDAVREVASLFAGRCTEKGLLLRIDSPGDQDWPACVWGDSRKLRQVLINLLGNAVKFTDQGTITVRIDRLNESRYRFEVADTGIGIQPEAMTAIFEPFQQAPSGASRGGTGLGLSIARGQIEAMGGRLRVQSTPGTGSRFDFELDLPATAVENDLPKRLSRILSPGRPVRAMVIDDVTDSRRVVADLLRRIGCDVTEASSAAEAVEIVDAARPEIAVVDIMMPGVDGIATATLLRERTGGDIKLLAMSASATPEHRARCDQAGFHGFIAKPIELDRLAMTVARLAGVPLDVSRTEATPPLERNTSSARELLPSLRRRILRAAKRCSVTDLKQCLAEAETAGPASAAAVVRRGLRSYDMDLIVQSLGDTPPDEEER</sequence>
<keyword evidence="9" id="KW-0067">ATP-binding</keyword>
<dbReference type="InterPro" id="IPR003594">
    <property type="entry name" value="HATPase_dom"/>
</dbReference>
<feature type="domain" description="Response regulatory" evidence="16">
    <location>
        <begin position="796"/>
        <end position="911"/>
    </location>
</feature>
<dbReference type="SMART" id="SM01079">
    <property type="entry name" value="CHASE"/>
    <property type="match status" value="1"/>
</dbReference>
<dbReference type="AlphaFoldDB" id="A0A7M2WVG0"/>
<keyword evidence="12 14" id="KW-0472">Membrane</keyword>
<accession>A0A7M2WVG0</accession>
<feature type="domain" description="CHASE" evidence="19">
    <location>
        <begin position="103"/>
        <end position="321"/>
    </location>
</feature>
<comment type="catalytic activity">
    <reaction evidence="1">
        <text>ATP + protein L-histidine = ADP + protein N-phospho-L-histidine.</text>
        <dbReference type="EC" id="2.7.13.3"/>
    </reaction>
</comment>
<evidence type="ECO:0000259" key="16">
    <source>
        <dbReference type="PROSITE" id="PS50110"/>
    </source>
</evidence>
<dbReference type="Gene3D" id="1.10.287.130">
    <property type="match status" value="1"/>
</dbReference>
<dbReference type="SUPFAM" id="SSF47384">
    <property type="entry name" value="Homodimeric domain of signal transducing histidine kinase"/>
    <property type="match status" value="1"/>
</dbReference>
<evidence type="ECO:0000256" key="7">
    <source>
        <dbReference type="ARBA" id="ARBA00022741"/>
    </source>
</evidence>
<protein>
    <recommendedName>
        <fullName evidence="3">histidine kinase</fullName>
        <ecNumber evidence="3">2.7.13.3</ecNumber>
    </recommendedName>
</protein>
<dbReference type="PROSITE" id="PS50110">
    <property type="entry name" value="RESPONSE_REGULATORY"/>
    <property type="match status" value="1"/>
</dbReference>
<dbReference type="InterPro" id="IPR004358">
    <property type="entry name" value="Sig_transdc_His_kin-like_C"/>
</dbReference>
<evidence type="ECO:0000256" key="1">
    <source>
        <dbReference type="ARBA" id="ARBA00000085"/>
    </source>
</evidence>
<dbReference type="SUPFAM" id="SSF55785">
    <property type="entry name" value="PYP-like sensor domain (PAS domain)"/>
    <property type="match status" value="1"/>
</dbReference>
<keyword evidence="21" id="KW-1185">Reference proteome</keyword>
<evidence type="ECO:0000313" key="20">
    <source>
        <dbReference type="EMBL" id="QOV89537.1"/>
    </source>
</evidence>